<keyword evidence="2" id="KW-1185">Reference proteome</keyword>
<dbReference type="EMBL" id="VZZK01000013">
    <property type="protein sequence ID" value="KAB1078598.1"/>
    <property type="molecule type" value="Genomic_DNA"/>
</dbReference>
<dbReference type="AlphaFoldDB" id="A0A6L3SXG2"/>
<gene>
    <name evidence="1" type="ORF">F6X53_14480</name>
</gene>
<evidence type="ECO:0000313" key="2">
    <source>
        <dbReference type="Proteomes" id="UP000474159"/>
    </source>
</evidence>
<dbReference type="Proteomes" id="UP000474159">
    <property type="component" value="Unassembled WGS sequence"/>
</dbReference>
<reference evidence="1 2" key="1">
    <citation type="submission" date="2019-09" db="EMBL/GenBank/DDBJ databases">
        <title>YIM 48816 draft genome.</title>
        <authorList>
            <person name="Jiang L."/>
        </authorList>
    </citation>
    <scope>NUCLEOTIDE SEQUENCE [LARGE SCALE GENOMIC DNA]</scope>
    <source>
        <strain evidence="1 2">YIM 48816</strain>
    </source>
</reference>
<organism evidence="1 2">
    <name type="scientific">Methylobacterium soli</name>
    <dbReference type="NCBI Taxonomy" id="553447"/>
    <lineage>
        <taxon>Bacteria</taxon>
        <taxon>Pseudomonadati</taxon>
        <taxon>Pseudomonadota</taxon>
        <taxon>Alphaproteobacteria</taxon>
        <taxon>Hyphomicrobiales</taxon>
        <taxon>Methylobacteriaceae</taxon>
        <taxon>Methylobacterium</taxon>
    </lineage>
</organism>
<dbReference type="OrthoDB" id="7995839at2"/>
<evidence type="ECO:0000313" key="1">
    <source>
        <dbReference type="EMBL" id="KAB1078598.1"/>
    </source>
</evidence>
<accession>A0A6L3SXG2</accession>
<sequence>MARFIVIDRGTGRVYGDTARFGSAGDVVSPADAVCLFDRQSGRASRGFGHVGAQSESASYHVYEIPRSSLSGATTTEAEAQTLVREQGALVAALITYNS</sequence>
<dbReference type="RefSeq" id="WP_151000911.1">
    <property type="nucleotide sequence ID" value="NZ_BPQY01000603.1"/>
</dbReference>
<proteinExistence type="predicted"/>
<name>A0A6L3SXG2_9HYPH</name>
<protein>
    <submittedName>
        <fullName evidence="1">Uncharacterized protein</fullName>
    </submittedName>
</protein>
<comment type="caution">
    <text evidence="1">The sequence shown here is derived from an EMBL/GenBank/DDBJ whole genome shotgun (WGS) entry which is preliminary data.</text>
</comment>